<name>A0A4Q9VY62_9HYPH</name>
<evidence type="ECO:0000256" key="7">
    <source>
        <dbReference type="PIRNR" id="PIRNR002744"/>
    </source>
</evidence>
<proteinExistence type="inferred from homology"/>
<feature type="transmembrane region" description="Helical" evidence="8">
    <location>
        <begin position="353"/>
        <end position="370"/>
    </location>
</feature>
<dbReference type="GO" id="GO:0005886">
    <property type="term" value="C:plasma membrane"/>
    <property type="evidence" value="ECO:0007669"/>
    <property type="project" value="TreeGrafter"/>
</dbReference>
<evidence type="ECO:0000256" key="2">
    <source>
        <dbReference type="ARBA" id="ARBA00008974"/>
    </source>
</evidence>
<keyword evidence="3 7" id="KW-0813">Transport</keyword>
<dbReference type="InterPro" id="IPR001248">
    <property type="entry name" value="Pur-cyt_permease"/>
</dbReference>
<evidence type="ECO:0000256" key="5">
    <source>
        <dbReference type="ARBA" id="ARBA00022989"/>
    </source>
</evidence>
<sequence>MPISFSAAPGAAPSTRTLESTDLATADVSAGRGISAFRMERTHPSLVTDGVAAHEQTLAVGNPFWVFFVLNTGIATWLIGVLVAVMGLDFTQAMGVILIGSAVGGALPAAMAVLGPRTRLPQLEVGRFALGATGKRLPALLNWIGAIGWDVVFNSLAAAALIALAAGSGLGLPSWLAFGILVALQLLVGLWGHHLIQATARWLGLLLGLAFAILGVVAVARTGVAVTGVAAPIGAVFAALLLVVSYSITLAPYAADYTRYLPAATPGRRVFVPVFAGLFTASVAFCFFGWATASLVTEPSPVAVMDALKTLAGPFAPVVLFLVALNSVPCNAVNDNSAAYSLISAGVRISRPLTAVIGAVLGYVVCLLASDDFVAFFENFLFLFAHGIAPWAAVLLTHWLMVGDRQGTPAGITVGCGIFVAVTIASIGLFSANSLYTGLLSERIGGADVGPYLGFAAAALLEASWLRFGRKGP</sequence>
<dbReference type="GO" id="GO:0022857">
    <property type="term" value="F:transmembrane transporter activity"/>
    <property type="evidence" value="ECO:0007669"/>
    <property type="project" value="InterPro"/>
</dbReference>
<feature type="transmembrane region" description="Helical" evidence="8">
    <location>
        <begin position="172"/>
        <end position="191"/>
    </location>
</feature>
<evidence type="ECO:0000256" key="1">
    <source>
        <dbReference type="ARBA" id="ARBA00004141"/>
    </source>
</evidence>
<feature type="transmembrane region" description="Helical" evidence="8">
    <location>
        <begin position="203"/>
        <end position="223"/>
    </location>
</feature>
<keyword evidence="4 8" id="KW-0812">Transmembrane</keyword>
<feature type="transmembrane region" description="Helical" evidence="8">
    <location>
        <begin position="311"/>
        <end position="333"/>
    </location>
</feature>
<gene>
    <name evidence="9" type="ORF">EYW49_01795</name>
</gene>
<evidence type="ECO:0000256" key="3">
    <source>
        <dbReference type="ARBA" id="ARBA00022448"/>
    </source>
</evidence>
<evidence type="ECO:0000313" key="10">
    <source>
        <dbReference type="Proteomes" id="UP000292781"/>
    </source>
</evidence>
<feature type="transmembrane region" description="Helical" evidence="8">
    <location>
        <begin position="229"/>
        <end position="249"/>
    </location>
</feature>
<reference evidence="9 10" key="1">
    <citation type="submission" date="2019-02" db="EMBL/GenBank/DDBJ databases">
        <title>Siculibacillus lacustris gen. nov., sp. nov., a new rosette-forming bacterium isolated from a freshwater crater lake (Lake St. Ana, Romania).</title>
        <authorList>
            <person name="Felfoldi T."/>
            <person name="Marton Z."/>
            <person name="Szabo A."/>
            <person name="Mentes A."/>
            <person name="Boka K."/>
            <person name="Marialigeti K."/>
            <person name="Mathe I."/>
            <person name="Koncz M."/>
            <person name="Schumann P."/>
            <person name="Toth E."/>
        </authorList>
    </citation>
    <scope>NUCLEOTIDE SEQUENCE [LARGE SCALE GENOMIC DNA]</scope>
    <source>
        <strain evidence="9 10">SA-279</strain>
    </source>
</reference>
<evidence type="ECO:0000256" key="4">
    <source>
        <dbReference type="ARBA" id="ARBA00022692"/>
    </source>
</evidence>
<accession>A0A4Q9VY62</accession>
<dbReference type="Pfam" id="PF02133">
    <property type="entry name" value="Transp_cyt_pur"/>
    <property type="match status" value="1"/>
</dbReference>
<dbReference type="InterPro" id="IPR026030">
    <property type="entry name" value="Pur-cyt_permease_Fcy2/21/22"/>
</dbReference>
<dbReference type="PIRSF" id="PIRSF002744">
    <property type="entry name" value="Pur-cyt_permease"/>
    <property type="match status" value="1"/>
</dbReference>
<feature type="transmembrane region" description="Helical" evidence="8">
    <location>
        <begin position="452"/>
        <end position="468"/>
    </location>
</feature>
<keyword evidence="6 7" id="KW-0472">Membrane</keyword>
<feature type="transmembrane region" description="Helical" evidence="8">
    <location>
        <begin position="140"/>
        <end position="166"/>
    </location>
</feature>
<feature type="transmembrane region" description="Helical" evidence="8">
    <location>
        <begin position="64"/>
        <end position="87"/>
    </location>
</feature>
<dbReference type="Gene3D" id="1.10.4160.10">
    <property type="entry name" value="Hydantoin permease"/>
    <property type="match status" value="1"/>
</dbReference>
<evidence type="ECO:0000256" key="6">
    <source>
        <dbReference type="ARBA" id="ARBA00023136"/>
    </source>
</evidence>
<feature type="transmembrane region" description="Helical" evidence="8">
    <location>
        <begin position="93"/>
        <end position="114"/>
    </location>
</feature>
<dbReference type="OrthoDB" id="9809167at2"/>
<dbReference type="PANTHER" id="PTHR31806:SF1">
    <property type="entry name" value="PURINE-CYTOSINE PERMEASE FCY2-RELATED"/>
    <property type="match status" value="1"/>
</dbReference>
<evidence type="ECO:0000256" key="8">
    <source>
        <dbReference type="SAM" id="Phobius"/>
    </source>
</evidence>
<feature type="transmembrane region" description="Helical" evidence="8">
    <location>
        <begin position="376"/>
        <end position="400"/>
    </location>
</feature>
<dbReference type="AlphaFoldDB" id="A0A4Q9VY62"/>
<comment type="subcellular location">
    <subcellularLocation>
        <location evidence="1">Membrane</location>
        <topology evidence="1">Multi-pass membrane protein</topology>
    </subcellularLocation>
</comment>
<organism evidence="9 10">
    <name type="scientific">Siculibacillus lacustris</name>
    <dbReference type="NCBI Taxonomy" id="1549641"/>
    <lineage>
        <taxon>Bacteria</taxon>
        <taxon>Pseudomonadati</taxon>
        <taxon>Pseudomonadota</taxon>
        <taxon>Alphaproteobacteria</taxon>
        <taxon>Hyphomicrobiales</taxon>
        <taxon>Ancalomicrobiaceae</taxon>
        <taxon>Siculibacillus</taxon>
    </lineage>
</organism>
<comment type="similarity">
    <text evidence="2 7">Belongs to the purine-cytosine permease (2.A.39) family.</text>
</comment>
<keyword evidence="10" id="KW-1185">Reference proteome</keyword>
<feature type="transmembrane region" description="Helical" evidence="8">
    <location>
        <begin position="270"/>
        <end position="291"/>
    </location>
</feature>
<protein>
    <recommendedName>
        <fullName evidence="11">Cytosine permease</fullName>
    </recommendedName>
</protein>
<dbReference type="Proteomes" id="UP000292781">
    <property type="component" value="Unassembled WGS sequence"/>
</dbReference>
<dbReference type="PANTHER" id="PTHR31806">
    <property type="entry name" value="PURINE-CYTOSINE PERMEASE FCY2-RELATED"/>
    <property type="match status" value="1"/>
</dbReference>
<feature type="transmembrane region" description="Helical" evidence="8">
    <location>
        <begin position="412"/>
        <end position="432"/>
    </location>
</feature>
<keyword evidence="5 8" id="KW-1133">Transmembrane helix</keyword>
<evidence type="ECO:0008006" key="11">
    <source>
        <dbReference type="Google" id="ProtNLM"/>
    </source>
</evidence>
<dbReference type="EMBL" id="SJFN01000002">
    <property type="protein sequence ID" value="TBW40912.1"/>
    <property type="molecule type" value="Genomic_DNA"/>
</dbReference>
<comment type="caution">
    <text evidence="9">The sequence shown here is derived from an EMBL/GenBank/DDBJ whole genome shotgun (WGS) entry which is preliminary data.</text>
</comment>
<evidence type="ECO:0000313" key="9">
    <source>
        <dbReference type="EMBL" id="TBW40912.1"/>
    </source>
</evidence>